<keyword evidence="2" id="KW-1185">Reference proteome</keyword>
<reference evidence="1 2" key="1">
    <citation type="submission" date="2019-06" db="EMBL/GenBank/DDBJ databases">
        <title>Whole genome shotgun sequence of Streptomyces cacaoi subsp. cacaoi NBRC 12748.</title>
        <authorList>
            <person name="Hosoyama A."/>
            <person name="Uohara A."/>
            <person name="Ohji S."/>
            <person name="Ichikawa N."/>
        </authorList>
    </citation>
    <scope>NUCLEOTIDE SEQUENCE [LARGE SCALE GENOMIC DNA]</scope>
    <source>
        <strain evidence="1 2">NBRC 12748</strain>
    </source>
</reference>
<proteinExistence type="predicted"/>
<name>A0A4Y3R359_STRCI</name>
<protein>
    <recommendedName>
        <fullName evidence="3">Phage tail protein</fullName>
    </recommendedName>
</protein>
<sequence length="292" mass="32658">MAELEEWTCEYDGLILNSPDSAIFIKEIEGLLSLPDIRSSDLELVQRDGLWPGDDFLGGREITLSLRVQSRYDDQFARVVNALQTAFAAGREELPFRFRLPGLCRGETAFVMCRPRKRDVTMTEAFARYATDVTVSLFATDPRLYSQEMRRTRVTTTAAPPLGPTEGLAVPMAAPLLFQERQGPLQKPKFQRIEVRGSEPVRPLVHFEDAVNPRLTHVTSGAHFEARSNGELLADFDTGTLSDPRGRPLPNALAAPSSTWLRFAPGANWVALTHGDEFTQARATISWRDVWV</sequence>
<gene>
    <name evidence="1" type="ORF">SCA03_30010</name>
</gene>
<evidence type="ECO:0008006" key="3">
    <source>
        <dbReference type="Google" id="ProtNLM"/>
    </source>
</evidence>
<accession>A0A4Y3R359</accession>
<dbReference type="RefSeq" id="WP_086814171.1">
    <property type="nucleotide sequence ID" value="NZ_BJMM01000012.1"/>
</dbReference>
<dbReference type="OrthoDB" id="4112166at2"/>
<evidence type="ECO:0000313" key="2">
    <source>
        <dbReference type="Proteomes" id="UP000319210"/>
    </source>
</evidence>
<dbReference type="EMBL" id="BJMM01000012">
    <property type="protein sequence ID" value="GEB50450.1"/>
    <property type="molecule type" value="Genomic_DNA"/>
</dbReference>
<dbReference type="AlphaFoldDB" id="A0A4Y3R359"/>
<evidence type="ECO:0000313" key="1">
    <source>
        <dbReference type="EMBL" id="GEB50450.1"/>
    </source>
</evidence>
<dbReference type="Proteomes" id="UP000319210">
    <property type="component" value="Unassembled WGS sequence"/>
</dbReference>
<organism evidence="1 2">
    <name type="scientific">Streptomyces cacaoi</name>
    <dbReference type="NCBI Taxonomy" id="1898"/>
    <lineage>
        <taxon>Bacteria</taxon>
        <taxon>Bacillati</taxon>
        <taxon>Actinomycetota</taxon>
        <taxon>Actinomycetes</taxon>
        <taxon>Kitasatosporales</taxon>
        <taxon>Streptomycetaceae</taxon>
        <taxon>Streptomyces</taxon>
    </lineage>
</organism>
<comment type="caution">
    <text evidence="1">The sequence shown here is derived from an EMBL/GenBank/DDBJ whole genome shotgun (WGS) entry which is preliminary data.</text>
</comment>